<dbReference type="PANTHER" id="PTHR34722:SF2">
    <property type="entry name" value="HOMOLOG OF ODR-2 (TWO)"/>
    <property type="match status" value="1"/>
</dbReference>
<evidence type="ECO:0000313" key="2">
    <source>
        <dbReference type="Proteomes" id="UP000053766"/>
    </source>
</evidence>
<dbReference type="EMBL" id="KN717013">
    <property type="protein sequence ID" value="KJH40792.1"/>
    <property type="molecule type" value="Genomic_DNA"/>
</dbReference>
<dbReference type="Proteomes" id="UP000053766">
    <property type="component" value="Unassembled WGS sequence"/>
</dbReference>
<reference evidence="1 2" key="1">
    <citation type="submission" date="2013-11" db="EMBL/GenBank/DDBJ databases">
        <title>Draft genome of the bovine lungworm Dictyocaulus viviparus.</title>
        <authorList>
            <person name="Mitreva M."/>
        </authorList>
    </citation>
    <scope>NUCLEOTIDE SEQUENCE [LARGE SCALE GENOMIC DNA]</scope>
    <source>
        <strain evidence="1 2">HannoverDv2000</strain>
    </source>
</reference>
<organism evidence="1 2">
    <name type="scientific">Dictyocaulus viviparus</name>
    <name type="common">Bovine lungworm</name>
    <dbReference type="NCBI Taxonomy" id="29172"/>
    <lineage>
        <taxon>Eukaryota</taxon>
        <taxon>Metazoa</taxon>
        <taxon>Ecdysozoa</taxon>
        <taxon>Nematoda</taxon>
        <taxon>Chromadorea</taxon>
        <taxon>Rhabditida</taxon>
        <taxon>Rhabditina</taxon>
        <taxon>Rhabditomorpha</taxon>
        <taxon>Strongyloidea</taxon>
        <taxon>Metastrongylidae</taxon>
        <taxon>Dictyocaulus</taxon>
    </lineage>
</organism>
<dbReference type="GO" id="GO:0042048">
    <property type="term" value="P:olfactory behavior"/>
    <property type="evidence" value="ECO:0007669"/>
    <property type="project" value="TreeGrafter"/>
</dbReference>
<dbReference type="PANTHER" id="PTHR34722">
    <property type="entry name" value="HOMOLOG OF ODR-2 (TWO)-RELATED"/>
    <property type="match status" value="1"/>
</dbReference>
<dbReference type="Pfam" id="PF06579">
    <property type="entry name" value="Ly-6_related"/>
    <property type="match status" value="1"/>
</dbReference>
<dbReference type="GO" id="GO:0030424">
    <property type="term" value="C:axon"/>
    <property type="evidence" value="ECO:0007669"/>
    <property type="project" value="TreeGrafter"/>
</dbReference>
<reference evidence="2" key="2">
    <citation type="journal article" date="2016" name="Sci. Rep.">
        <title>Dictyocaulus viviparus genome, variome and transcriptome elucidate lungworm biology and support future intervention.</title>
        <authorList>
            <person name="McNulty S.N."/>
            <person name="Strube C."/>
            <person name="Rosa B.A."/>
            <person name="Martin J.C."/>
            <person name="Tyagi R."/>
            <person name="Choi Y.J."/>
            <person name="Wang Q."/>
            <person name="Hallsworth Pepin K."/>
            <person name="Zhang X."/>
            <person name="Ozersky P."/>
            <person name="Wilson R.K."/>
            <person name="Sternberg P.W."/>
            <person name="Gasser R.B."/>
            <person name="Mitreva M."/>
        </authorList>
    </citation>
    <scope>NUCLEOTIDE SEQUENCE [LARGE SCALE GENOMIC DNA]</scope>
    <source>
        <strain evidence="2">HannoverDv2000</strain>
    </source>
</reference>
<dbReference type="GO" id="GO:1990834">
    <property type="term" value="P:response to odorant"/>
    <property type="evidence" value="ECO:0007669"/>
    <property type="project" value="TreeGrafter"/>
</dbReference>
<dbReference type="GO" id="GO:0043025">
    <property type="term" value="C:neuronal cell body"/>
    <property type="evidence" value="ECO:0007669"/>
    <property type="project" value="TreeGrafter"/>
</dbReference>
<evidence type="ECO:0000313" key="1">
    <source>
        <dbReference type="EMBL" id="KJH40792.1"/>
    </source>
</evidence>
<sequence>MLPQIAVMMIFVWDTSRGYTSHIGGSGHRCYSCMSRYYGVTWKFAGYSRIYVEPSAFTDSCRNPSGRGAEVPVSFCDDNANCITMVEDLKIGTYVNMKTKS</sequence>
<name>A0A0D8XAL6_DICVI</name>
<proteinExistence type="predicted"/>
<protein>
    <submittedName>
        <fullName evidence="1">Uncharacterized protein</fullName>
    </submittedName>
</protein>
<keyword evidence="2" id="KW-1185">Reference proteome</keyword>
<dbReference type="InterPro" id="IPR010558">
    <property type="entry name" value="Ly-6-related"/>
</dbReference>
<accession>A0A0D8XAL6</accession>
<dbReference type="AlphaFoldDB" id="A0A0D8XAL6"/>
<dbReference type="OrthoDB" id="5829285at2759"/>
<gene>
    <name evidence="1" type="ORF">DICVIV_13246</name>
</gene>